<gene>
    <name evidence="8" type="ORF">KUV50_15295</name>
</gene>
<evidence type="ECO:0000313" key="8">
    <source>
        <dbReference type="EMBL" id="MBY5959516.1"/>
    </source>
</evidence>
<dbReference type="Pfam" id="PF14322">
    <property type="entry name" value="SusD-like_3"/>
    <property type="match status" value="1"/>
</dbReference>
<dbReference type="InterPro" id="IPR011990">
    <property type="entry name" value="TPR-like_helical_dom_sf"/>
</dbReference>
<evidence type="ECO:0000256" key="5">
    <source>
        <dbReference type="ARBA" id="ARBA00023237"/>
    </source>
</evidence>
<dbReference type="Pfam" id="PF07980">
    <property type="entry name" value="SusD_RagB"/>
    <property type="match status" value="1"/>
</dbReference>
<evidence type="ECO:0000259" key="6">
    <source>
        <dbReference type="Pfam" id="PF07980"/>
    </source>
</evidence>
<dbReference type="EMBL" id="JAHVHU010000015">
    <property type="protein sequence ID" value="MBY5959516.1"/>
    <property type="molecule type" value="Genomic_DNA"/>
</dbReference>
<dbReference type="InterPro" id="IPR012944">
    <property type="entry name" value="SusD_RagB_dom"/>
</dbReference>
<comment type="similarity">
    <text evidence="2">Belongs to the SusD family.</text>
</comment>
<dbReference type="InterPro" id="IPR033985">
    <property type="entry name" value="SusD-like_N"/>
</dbReference>
<evidence type="ECO:0000256" key="1">
    <source>
        <dbReference type="ARBA" id="ARBA00004442"/>
    </source>
</evidence>
<keyword evidence="4" id="KW-0472">Membrane</keyword>
<comment type="caution">
    <text evidence="8">The sequence shown here is derived from an EMBL/GenBank/DDBJ whole genome shotgun (WGS) entry which is preliminary data.</text>
</comment>
<dbReference type="RefSeq" id="WP_222581053.1">
    <property type="nucleotide sequence ID" value="NZ_JAHVHU010000015.1"/>
</dbReference>
<accession>A0A953LCH5</accession>
<evidence type="ECO:0000313" key="9">
    <source>
        <dbReference type="Proteomes" id="UP000753961"/>
    </source>
</evidence>
<dbReference type="Gene3D" id="1.25.40.390">
    <property type="match status" value="1"/>
</dbReference>
<proteinExistence type="inferred from homology"/>
<evidence type="ECO:0000256" key="4">
    <source>
        <dbReference type="ARBA" id="ARBA00023136"/>
    </source>
</evidence>
<keyword evidence="3" id="KW-0732">Signal</keyword>
<dbReference type="Proteomes" id="UP000753961">
    <property type="component" value="Unassembled WGS sequence"/>
</dbReference>
<organism evidence="8 9">
    <name type="scientific">Membranihabitans marinus</name>
    <dbReference type="NCBI Taxonomy" id="1227546"/>
    <lineage>
        <taxon>Bacteria</taxon>
        <taxon>Pseudomonadati</taxon>
        <taxon>Bacteroidota</taxon>
        <taxon>Saprospiria</taxon>
        <taxon>Saprospirales</taxon>
        <taxon>Saprospiraceae</taxon>
        <taxon>Membranihabitans</taxon>
    </lineage>
</organism>
<dbReference type="AlphaFoldDB" id="A0A953LCH5"/>
<feature type="domain" description="RagB/SusD" evidence="6">
    <location>
        <begin position="263"/>
        <end position="517"/>
    </location>
</feature>
<feature type="domain" description="SusD-like N-terminal" evidence="7">
    <location>
        <begin position="24"/>
        <end position="225"/>
    </location>
</feature>
<dbReference type="PROSITE" id="PS51257">
    <property type="entry name" value="PROKAR_LIPOPROTEIN"/>
    <property type="match status" value="1"/>
</dbReference>
<reference evidence="8" key="1">
    <citation type="submission" date="2021-06" db="EMBL/GenBank/DDBJ databases">
        <title>44 bacteria genomes isolated from Dapeng, Shenzhen.</title>
        <authorList>
            <person name="Zheng W."/>
            <person name="Yu S."/>
            <person name="Huang Y."/>
        </authorList>
    </citation>
    <scope>NUCLEOTIDE SEQUENCE</scope>
    <source>
        <strain evidence="8">DP5N28-2</strain>
    </source>
</reference>
<name>A0A953LCH5_9BACT</name>
<dbReference type="GO" id="GO:0009279">
    <property type="term" value="C:cell outer membrane"/>
    <property type="evidence" value="ECO:0007669"/>
    <property type="project" value="UniProtKB-SubCell"/>
</dbReference>
<evidence type="ECO:0000259" key="7">
    <source>
        <dbReference type="Pfam" id="PF14322"/>
    </source>
</evidence>
<dbReference type="CDD" id="cd08977">
    <property type="entry name" value="SusD"/>
    <property type="match status" value="1"/>
</dbReference>
<sequence length="517" mass="58770">MKNIKYLIVLISAAWVFTGCSESFLSLSPEGNLNEGIFFKSEDDFQQALAGAYTPLRDIANEAYLMDESRTDNARYFYYAKDRGSNNTEKMTDYLTTTDNGIILNRYRAAYVGVSRVNTILDRIDGIEFTNSAEKNQIIGEAKVLRAHYYFDLVRKFGGVPLFLNEVKNPNEAYKARATVEEVYAQVISDLKDAIGLLSNPTFSGDNIGRINKGVASTVLARVYMMRQDYPNAIPLLESVTNMGYELLPDYRSIFDPSNKGNKEMIWAVQYQAGTTGQGSEFVYDFTPIVPNTGPILGADFNNTQGGWMYPTEDLMSIFDPADARFDASIGVFEGDEDGDQNFIVTDNSLKSIVGFVPDPEKEVRYFPRKYYYPPYPEKSQGTDQNWPLYRYSDVLLMLAECYNEVGQGDPLELLNEVRARAFGDNDHNITENGQVALRGIIATERRRELAFENKRYDDLIRTGRLIPVMTAFGQEQKDKFNYLLPETYIIDEHDLLYPIPFQEMQLNDMLVQNPGY</sequence>
<evidence type="ECO:0000256" key="2">
    <source>
        <dbReference type="ARBA" id="ARBA00006275"/>
    </source>
</evidence>
<keyword evidence="5" id="KW-0998">Cell outer membrane</keyword>
<protein>
    <submittedName>
        <fullName evidence="8">RagB/SusD family nutrient uptake outer membrane protein</fullName>
    </submittedName>
</protein>
<comment type="subcellular location">
    <subcellularLocation>
        <location evidence="1">Cell outer membrane</location>
    </subcellularLocation>
</comment>
<dbReference type="SUPFAM" id="SSF48452">
    <property type="entry name" value="TPR-like"/>
    <property type="match status" value="1"/>
</dbReference>
<evidence type="ECO:0000256" key="3">
    <source>
        <dbReference type="ARBA" id="ARBA00022729"/>
    </source>
</evidence>
<keyword evidence="9" id="KW-1185">Reference proteome</keyword>